<reference evidence="12 13" key="1">
    <citation type="submission" date="2018-05" db="EMBL/GenBank/DDBJ databases">
        <title>Genetic diversity of glacier-inhabiting Cryobacterium bacteria in China and description of Cryobacterium mengkeensis sp. nov. and Arthrobacter glacialis sp. nov.</title>
        <authorList>
            <person name="Liu Q."/>
            <person name="Xin Y.-H."/>
        </authorList>
    </citation>
    <scope>NUCLEOTIDE SEQUENCE [LARGE SCALE GENOMIC DNA]</scope>
    <source>
        <strain evidence="12 13">SK-1</strain>
    </source>
</reference>
<evidence type="ECO:0000256" key="5">
    <source>
        <dbReference type="ARBA" id="ARBA00022741"/>
    </source>
</evidence>
<dbReference type="Pfam" id="PF02706">
    <property type="entry name" value="Wzz"/>
    <property type="match status" value="1"/>
</dbReference>
<gene>
    <name evidence="12" type="ORF">CTB96_19735</name>
</gene>
<dbReference type="Gene3D" id="3.40.50.300">
    <property type="entry name" value="P-loop containing nucleotide triphosphate hydrolases"/>
    <property type="match status" value="1"/>
</dbReference>
<comment type="caution">
    <text evidence="12">The sequence shown here is derived from an EMBL/GenBank/DDBJ whole genome shotgun (WGS) entry which is preliminary data.</text>
</comment>
<keyword evidence="5" id="KW-0547">Nucleotide-binding</keyword>
<dbReference type="Proteomes" id="UP000246722">
    <property type="component" value="Unassembled WGS sequence"/>
</dbReference>
<dbReference type="GO" id="GO:0005886">
    <property type="term" value="C:plasma membrane"/>
    <property type="evidence" value="ECO:0007669"/>
    <property type="project" value="UniProtKB-SubCell"/>
</dbReference>
<dbReference type="RefSeq" id="WP_110128669.1">
    <property type="nucleotide sequence ID" value="NZ_QHLY01000013.1"/>
</dbReference>
<dbReference type="CDD" id="cd05387">
    <property type="entry name" value="BY-kinase"/>
    <property type="match status" value="1"/>
</dbReference>
<dbReference type="PANTHER" id="PTHR32309">
    <property type="entry name" value="TYROSINE-PROTEIN KINASE"/>
    <property type="match status" value="1"/>
</dbReference>
<keyword evidence="3" id="KW-1003">Cell membrane</keyword>
<evidence type="ECO:0000256" key="6">
    <source>
        <dbReference type="ARBA" id="ARBA00022840"/>
    </source>
</evidence>
<dbReference type="EMBL" id="QHLY01000013">
    <property type="protein sequence ID" value="PXA65702.1"/>
    <property type="molecule type" value="Genomic_DNA"/>
</dbReference>
<dbReference type="NCBIfam" id="TIGR01007">
    <property type="entry name" value="eps_fam"/>
    <property type="match status" value="1"/>
</dbReference>
<dbReference type="PANTHER" id="PTHR32309:SF13">
    <property type="entry name" value="FERRIC ENTEROBACTIN TRANSPORT PROTEIN FEPE"/>
    <property type="match status" value="1"/>
</dbReference>
<protein>
    <recommendedName>
        <fullName evidence="11">Polysaccharide chain length determinant N-terminal domain-containing protein</fullName>
    </recommendedName>
</protein>
<dbReference type="InterPro" id="IPR050445">
    <property type="entry name" value="Bact_polysacc_biosynth/exp"/>
</dbReference>
<dbReference type="AlphaFoldDB" id="A0A317ZJF6"/>
<dbReference type="GO" id="GO:0004713">
    <property type="term" value="F:protein tyrosine kinase activity"/>
    <property type="evidence" value="ECO:0007669"/>
    <property type="project" value="TreeGrafter"/>
</dbReference>
<comment type="similarity">
    <text evidence="2">Belongs to the CpsC/CapA family.</text>
</comment>
<evidence type="ECO:0000313" key="12">
    <source>
        <dbReference type="EMBL" id="PXA65702.1"/>
    </source>
</evidence>
<evidence type="ECO:0000256" key="7">
    <source>
        <dbReference type="ARBA" id="ARBA00022989"/>
    </source>
</evidence>
<feature type="region of interest" description="Disordered" evidence="9">
    <location>
        <begin position="456"/>
        <end position="480"/>
    </location>
</feature>
<evidence type="ECO:0000313" key="13">
    <source>
        <dbReference type="Proteomes" id="UP000246722"/>
    </source>
</evidence>
<dbReference type="OrthoDB" id="9812433at2"/>
<organism evidence="12 13">
    <name type="scientific">Cryobacterium arcticum</name>
    <dbReference type="NCBI Taxonomy" id="670052"/>
    <lineage>
        <taxon>Bacteria</taxon>
        <taxon>Bacillati</taxon>
        <taxon>Actinomycetota</taxon>
        <taxon>Actinomycetes</taxon>
        <taxon>Micrococcales</taxon>
        <taxon>Microbacteriaceae</taxon>
        <taxon>Cryobacterium</taxon>
    </lineage>
</organism>
<keyword evidence="13" id="KW-1185">Reference proteome</keyword>
<feature type="domain" description="Polysaccharide chain length determinant N-terminal" evidence="11">
    <location>
        <begin position="5"/>
        <end position="89"/>
    </location>
</feature>
<evidence type="ECO:0000259" key="11">
    <source>
        <dbReference type="Pfam" id="PF02706"/>
    </source>
</evidence>
<evidence type="ECO:0000256" key="8">
    <source>
        <dbReference type="ARBA" id="ARBA00023136"/>
    </source>
</evidence>
<evidence type="ECO:0000256" key="10">
    <source>
        <dbReference type="SAM" id="Phobius"/>
    </source>
</evidence>
<sequence>MESVEYLRSIARRWLTILVLGVLGAGVGFAYASAQPALYRATSSVFVSSPRGETTNELVQGFTFTEKLVQSYTQLATMPAVLQPVIDKLELDTTPARLAASVTASTPLNTVIIEVTVVNRSADQAARIANAITRSLATTGQELAPEGPAGSASIALQTVSTAQPPARPFSPNTTLLVLTGLLIGLALGVAYAVLRDILDTRVRTDADIDRVTDVPVLGKVGQRGRKVPAGITMRTMPRSTLAESYRRVQANLEFIDVDHRPRLMVVTSPLTKDGKSTTSVNLALALAERSPRVLLVDADLRRPSIADLCGLDGDVGLTTVLRGAISPEEAIVPCGDSLSVLTAGALPPNPGQLLGSAAMRTLLQTLAARFDYIVIDSPPLLAATDALGLAHIADGAIVVARYGVTRRAQLKDTIGALENVNARVLGIVLNGVKESRPTDYYGMVSVPEGPGVAKADAAPEAAVPPAPAVSRRAAERTTAG</sequence>
<keyword evidence="6" id="KW-0067">ATP-binding</keyword>
<dbReference type="SUPFAM" id="SSF52540">
    <property type="entry name" value="P-loop containing nucleoside triphosphate hydrolases"/>
    <property type="match status" value="1"/>
</dbReference>
<dbReference type="Pfam" id="PF10609">
    <property type="entry name" value="ParA"/>
    <property type="match status" value="1"/>
</dbReference>
<dbReference type="InterPro" id="IPR027417">
    <property type="entry name" value="P-loop_NTPase"/>
</dbReference>
<dbReference type="InterPro" id="IPR003856">
    <property type="entry name" value="LPS_length_determ_N"/>
</dbReference>
<dbReference type="GO" id="GO:0005524">
    <property type="term" value="F:ATP binding"/>
    <property type="evidence" value="ECO:0007669"/>
    <property type="project" value="UniProtKB-KW"/>
</dbReference>
<accession>A0A317ZJF6</accession>
<keyword evidence="7 10" id="KW-1133">Transmembrane helix</keyword>
<proteinExistence type="inferred from homology"/>
<feature type="transmembrane region" description="Helical" evidence="10">
    <location>
        <begin position="175"/>
        <end position="194"/>
    </location>
</feature>
<evidence type="ECO:0000256" key="3">
    <source>
        <dbReference type="ARBA" id="ARBA00022475"/>
    </source>
</evidence>
<dbReference type="InterPro" id="IPR033756">
    <property type="entry name" value="YlxH/NBP35"/>
</dbReference>
<evidence type="ECO:0000256" key="4">
    <source>
        <dbReference type="ARBA" id="ARBA00022692"/>
    </source>
</evidence>
<evidence type="ECO:0000256" key="1">
    <source>
        <dbReference type="ARBA" id="ARBA00004651"/>
    </source>
</evidence>
<dbReference type="InterPro" id="IPR005702">
    <property type="entry name" value="Wzc-like_C"/>
</dbReference>
<comment type="subcellular location">
    <subcellularLocation>
        <location evidence="1">Cell membrane</location>
        <topology evidence="1">Multi-pass membrane protein</topology>
    </subcellularLocation>
</comment>
<evidence type="ECO:0000256" key="2">
    <source>
        <dbReference type="ARBA" id="ARBA00006683"/>
    </source>
</evidence>
<evidence type="ECO:0000256" key="9">
    <source>
        <dbReference type="SAM" id="MobiDB-lite"/>
    </source>
</evidence>
<name>A0A317ZJF6_9MICO</name>
<keyword evidence="8 10" id="KW-0472">Membrane</keyword>
<keyword evidence="4 10" id="KW-0812">Transmembrane</keyword>